<evidence type="ECO:0000313" key="7">
    <source>
        <dbReference type="Proteomes" id="UP000194161"/>
    </source>
</evidence>
<evidence type="ECO:0000256" key="1">
    <source>
        <dbReference type="ARBA" id="ARBA00006432"/>
    </source>
</evidence>
<dbReference type="STRING" id="463040.CAL15_06135"/>
<feature type="domain" description="Carrier" evidence="5">
    <location>
        <begin position="576"/>
        <end position="651"/>
    </location>
</feature>
<dbReference type="RefSeq" id="WP_086077768.1">
    <property type="nucleotide sequence ID" value="NZ_CP021111.1"/>
</dbReference>
<dbReference type="PANTHER" id="PTHR22754">
    <property type="entry name" value="DISCO-INTERACTING PROTEIN 2 DIP2 -RELATED"/>
    <property type="match status" value="1"/>
</dbReference>
<keyword evidence="3" id="KW-0597">Phosphoprotein</keyword>
<dbReference type="Gene3D" id="3.40.50.12780">
    <property type="entry name" value="N-terminal domain of ligase-like"/>
    <property type="match status" value="1"/>
</dbReference>
<dbReference type="GO" id="GO:0070566">
    <property type="term" value="F:adenylyltransferase activity"/>
    <property type="evidence" value="ECO:0007669"/>
    <property type="project" value="TreeGrafter"/>
</dbReference>
<dbReference type="PROSITE" id="PS50075">
    <property type="entry name" value="CARRIER"/>
    <property type="match status" value="1"/>
</dbReference>
<keyword evidence="7" id="KW-1185">Reference proteome</keyword>
<name>A0A1W6Z9K7_9BORD</name>
<proteinExistence type="inferred from homology"/>
<dbReference type="PANTHER" id="PTHR22754:SF32">
    <property type="entry name" value="DISCO-INTERACTING PROTEIN 2"/>
    <property type="match status" value="1"/>
</dbReference>
<dbReference type="GO" id="GO:0005886">
    <property type="term" value="C:plasma membrane"/>
    <property type="evidence" value="ECO:0007669"/>
    <property type="project" value="TreeGrafter"/>
</dbReference>
<evidence type="ECO:0000313" key="6">
    <source>
        <dbReference type="EMBL" id="ARP93997.1"/>
    </source>
</evidence>
<dbReference type="SUPFAM" id="SSF47336">
    <property type="entry name" value="ACP-like"/>
    <property type="match status" value="1"/>
</dbReference>
<dbReference type="OrthoDB" id="8826085at2"/>
<keyword evidence="4" id="KW-0436">Ligase</keyword>
<accession>A0A1W6Z9K7</accession>
<dbReference type="FunFam" id="3.40.50.12780:FF:000013">
    <property type="entry name" value="Long-chain-fatty-acid--AMP ligase FadD32"/>
    <property type="match status" value="1"/>
</dbReference>
<evidence type="ECO:0000256" key="3">
    <source>
        <dbReference type="ARBA" id="ARBA00022553"/>
    </source>
</evidence>
<dbReference type="InterPro" id="IPR042099">
    <property type="entry name" value="ANL_N_sf"/>
</dbReference>
<dbReference type="CDD" id="cd05931">
    <property type="entry name" value="FAAL"/>
    <property type="match status" value="1"/>
</dbReference>
<dbReference type="Gene3D" id="3.30.300.30">
    <property type="match status" value="1"/>
</dbReference>
<dbReference type="EMBL" id="CP021111">
    <property type="protein sequence ID" value="ARP93997.1"/>
    <property type="molecule type" value="Genomic_DNA"/>
</dbReference>
<evidence type="ECO:0000256" key="4">
    <source>
        <dbReference type="ARBA" id="ARBA00022598"/>
    </source>
</evidence>
<dbReference type="AlphaFoldDB" id="A0A1W6Z9K7"/>
<dbReference type="Pfam" id="PF00550">
    <property type="entry name" value="PP-binding"/>
    <property type="match status" value="1"/>
</dbReference>
<dbReference type="InterPro" id="IPR009081">
    <property type="entry name" value="PP-bd_ACP"/>
</dbReference>
<gene>
    <name evidence="6" type="ORF">CAL15_06135</name>
</gene>
<dbReference type="GO" id="GO:0031177">
    <property type="term" value="F:phosphopantetheine binding"/>
    <property type="evidence" value="ECO:0007669"/>
    <property type="project" value="InterPro"/>
</dbReference>
<dbReference type="GO" id="GO:0071766">
    <property type="term" value="P:Actinobacterium-type cell wall biogenesis"/>
    <property type="evidence" value="ECO:0007669"/>
    <property type="project" value="UniProtKB-ARBA"/>
</dbReference>
<protein>
    <recommendedName>
        <fullName evidence="5">Carrier domain-containing protein</fullName>
    </recommendedName>
</protein>
<dbReference type="InterPro" id="IPR045851">
    <property type="entry name" value="AMP-bd_C_sf"/>
</dbReference>
<comment type="similarity">
    <text evidence="1">Belongs to the ATP-dependent AMP-binding enzyme family.</text>
</comment>
<dbReference type="SUPFAM" id="SSF56801">
    <property type="entry name" value="Acetyl-CoA synthetase-like"/>
    <property type="match status" value="1"/>
</dbReference>
<dbReference type="SMART" id="SM00823">
    <property type="entry name" value="PKS_PP"/>
    <property type="match status" value="1"/>
</dbReference>
<evidence type="ECO:0000256" key="2">
    <source>
        <dbReference type="ARBA" id="ARBA00022450"/>
    </source>
</evidence>
<organism evidence="6 7">
    <name type="scientific">Bordetella genomosp. 13</name>
    <dbReference type="NCBI Taxonomy" id="463040"/>
    <lineage>
        <taxon>Bacteria</taxon>
        <taxon>Pseudomonadati</taxon>
        <taxon>Pseudomonadota</taxon>
        <taxon>Betaproteobacteria</taxon>
        <taxon>Burkholderiales</taxon>
        <taxon>Alcaligenaceae</taxon>
        <taxon>Bordetella</taxon>
    </lineage>
</organism>
<dbReference type="Pfam" id="PF00501">
    <property type="entry name" value="AMP-binding"/>
    <property type="match status" value="1"/>
</dbReference>
<dbReference type="Proteomes" id="UP000194161">
    <property type="component" value="Chromosome"/>
</dbReference>
<sequence length="671" mass="71274">MSNLVQCLRQHAARQPDRSALVVLQAGTPVGEYTYAELDARVRALAAYLQGRYAPGDRVLLLMHSGADYVTAFLACLYSGVIAVPAYPPAANRDQRGGRLAAIAADAEASAILTTAALAAQHAEALAVLGSELVEVDAVDPAAAGAWREYRPQDDDIAFLQYTSGSTANPKGVMVSHGNLMANEVAMQEGLGVREDDVYVNWLPLYHDMGLIGGLLQPLYRGIRVVLMPPQDFLERPLRWLQAIAQYGGTISGGPDFAFKLCAERVRPEQAETLDLSSWRLAFSGSEPVRHATLEAFVSALAPARFDPSAVFPCYGLAEGTLFVTGAGRGNGMTVTWSDAQVLAGGRIEPATQASVQATPLVSCGRTATHHAVRIVDPESGSPRGEGEVGEILFSGPSVTHGYWRNPTATASAFVDIEGTRWLRTGDLGALHDGALYVAGRSKDLIIVRGQNLYPQDLEQAVEDEVSSVRKGRVIAFAANVDGAERIGVAAEIGRTTQKTHAPGEIAAAIGRAVAQACGEVVHAIVLLNPGGLPKTSSGKLQRAACRQGWQEGTLDAYAQVTEQEWLAAQAQDHAPPATDLERSLAEVWAEGLGLSRVSVVDPFYALGGTSVSATQIAALAHERHGLDVPLRSFFEGATVREQARLLSAAPLRTQSEQASAIDELLDKLEA</sequence>
<dbReference type="KEGG" id="bgm:CAL15_06135"/>
<dbReference type="Gene3D" id="1.10.1200.10">
    <property type="entry name" value="ACP-like"/>
    <property type="match status" value="1"/>
</dbReference>
<evidence type="ECO:0000259" key="5">
    <source>
        <dbReference type="PROSITE" id="PS50075"/>
    </source>
</evidence>
<dbReference type="InterPro" id="IPR040097">
    <property type="entry name" value="FAAL/FAAC"/>
</dbReference>
<dbReference type="InterPro" id="IPR000873">
    <property type="entry name" value="AMP-dep_synth/lig_dom"/>
</dbReference>
<keyword evidence="2" id="KW-0596">Phosphopantetheine</keyword>
<dbReference type="InterPro" id="IPR036736">
    <property type="entry name" value="ACP-like_sf"/>
</dbReference>
<dbReference type="InterPro" id="IPR020806">
    <property type="entry name" value="PKS_PP-bd"/>
</dbReference>
<reference evidence="6 7" key="1">
    <citation type="submission" date="2017-05" db="EMBL/GenBank/DDBJ databases">
        <title>Complete and WGS of Bordetella genogroups.</title>
        <authorList>
            <person name="Spilker T."/>
            <person name="LiPuma J."/>
        </authorList>
    </citation>
    <scope>NUCLEOTIDE SEQUENCE [LARGE SCALE GENOMIC DNA]</scope>
    <source>
        <strain evidence="6 7">AU7206</strain>
    </source>
</reference>
<dbReference type="GO" id="GO:0016874">
    <property type="term" value="F:ligase activity"/>
    <property type="evidence" value="ECO:0007669"/>
    <property type="project" value="UniProtKB-KW"/>
</dbReference>
<dbReference type="GO" id="GO:0006633">
    <property type="term" value="P:fatty acid biosynthetic process"/>
    <property type="evidence" value="ECO:0007669"/>
    <property type="project" value="TreeGrafter"/>
</dbReference>